<dbReference type="AlphaFoldDB" id="A0A918NE38"/>
<dbReference type="RefSeq" id="WP_190189248.1">
    <property type="nucleotide sequence ID" value="NZ_BMVU01000003.1"/>
</dbReference>
<keyword evidence="1" id="KW-0812">Transmembrane</keyword>
<evidence type="ECO:0000313" key="3">
    <source>
        <dbReference type="Proteomes" id="UP000619244"/>
    </source>
</evidence>
<name>A0A918NE38_9ACTN</name>
<reference evidence="2" key="2">
    <citation type="submission" date="2020-09" db="EMBL/GenBank/DDBJ databases">
        <authorList>
            <person name="Sun Q."/>
            <person name="Ohkuma M."/>
        </authorList>
    </citation>
    <scope>NUCLEOTIDE SEQUENCE</scope>
    <source>
        <strain evidence="2">JCM 4790</strain>
    </source>
</reference>
<feature type="transmembrane region" description="Helical" evidence="1">
    <location>
        <begin position="147"/>
        <end position="170"/>
    </location>
</feature>
<comment type="caution">
    <text evidence="2">The sequence shown here is derived from an EMBL/GenBank/DDBJ whole genome shotgun (WGS) entry which is preliminary data.</text>
</comment>
<keyword evidence="1" id="KW-0472">Membrane</keyword>
<protein>
    <submittedName>
        <fullName evidence="2">Uncharacterized protein</fullName>
    </submittedName>
</protein>
<feature type="transmembrane region" description="Helical" evidence="1">
    <location>
        <begin position="113"/>
        <end position="135"/>
    </location>
</feature>
<keyword evidence="3" id="KW-1185">Reference proteome</keyword>
<gene>
    <name evidence="2" type="ORF">GCM10010358_13830</name>
</gene>
<proteinExistence type="predicted"/>
<sequence length="406" mass="44105">MTQNATGRPDAALDRRVPFHPLTFVTEGPDEIVVGRPGTDTYAVLPADGAALLRRMADGDTPHRASAWHAETYGEPVDIADFLDTLRELGFVAEHPVVQGPAKPVSFRRLGRAVFSPAAWTAYVLLVLATAAALVREPALRPAPDQVFFTGSLVSVQLVLLVGQTVGIAWHEAFHVLSGRRLGLPCRLSVGRRMYFVVFETTLEGLLGVEKRRRVLPFLAGMVGDVLMYCGLTLGAAATRGPDGTPGWPGRLLLALAFLTILRFTWQFYLFLRTDLYYLLAAALGCHDLHGATDARLRNAARRLLRRPPALDESAWSDRDRRMARWYVPFYGTGALVLTATVAAALAPIAVEFAHRVRAGVADGVWGARFWDSAASAASAFVPLGVVLALGVRDRLRARRASSSTS</sequence>
<reference evidence="2" key="1">
    <citation type="journal article" date="2014" name="Int. J. Syst. Evol. Microbiol.">
        <title>Complete genome sequence of Corynebacterium casei LMG S-19264T (=DSM 44701T), isolated from a smear-ripened cheese.</title>
        <authorList>
            <consortium name="US DOE Joint Genome Institute (JGI-PGF)"/>
            <person name="Walter F."/>
            <person name="Albersmeier A."/>
            <person name="Kalinowski J."/>
            <person name="Ruckert C."/>
        </authorList>
    </citation>
    <scope>NUCLEOTIDE SEQUENCE</scope>
    <source>
        <strain evidence="2">JCM 4790</strain>
    </source>
</reference>
<feature type="transmembrane region" description="Helical" evidence="1">
    <location>
        <begin position="215"/>
        <end position="238"/>
    </location>
</feature>
<accession>A0A918NE38</accession>
<dbReference type="EMBL" id="BMVU01000003">
    <property type="protein sequence ID" value="GGX60504.1"/>
    <property type="molecule type" value="Genomic_DNA"/>
</dbReference>
<organism evidence="2 3">
    <name type="scientific">Streptomyces minutiscleroticus</name>
    <dbReference type="NCBI Taxonomy" id="68238"/>
    <lineage>
        <taxon>Bacteria</taxon>
        <taxon>Bacillati</taxon>
        <taxon>Actinomycetota</taxon>
        <taxon>Actinomycetes</taxon>
        <taxon>Kitasatosporales</taxon>
        <taxon>Streptomycetaceae</taxon>
        <taxon>Streptomyces</taxon>
    </lineage>
</organism>
<keyword evidence="1" id="KW-1133">Transmembrane helix</keyword>
<feature type="transmembrane region" description="Helical" evidence="1">
    <location>
        <begin position="370"/>
        <end position="392"/>
    </location>
</feature>
<evidence type="ECO:0000256" key="1">
    <source>
        <dbReference type="SAM" id="Phobius"/>
    </source>
</evidence>
<feature type="transmembrane region" description="Helical" evidence="1">
    <location>
        <begin position="326"/>
        <end position="350"/>
    </location>
</feature>
<feature type="transmembrane region" description="Helical" evidence="1">
    <location>
        <begin position="250"/>
        <end position="272"/>
    </location>
</feature>
<dbReference type="Proteomes" id="UP000619244">
    <property type="component" value="Unassembled WGS sequence"/>
</dbReference>
<evidence type="ECO:0000313" key="2">
    <source>
        <dbReference type="EMBL" id="GGX60504.1"/>
    </source>
</evidence>